<dbReference type="AlphaFoldDB" id="A0A4C1Y2Y9"/>
<comment type="caution">
    <text evidence="1">The sequence shown here is derived from an EMBL/GenBank/DDBJ whole genome shotgun (WGS) entry which is preliminary data.</text>
</comment>
<dbReference type="EMBL" id="BGZK01001069">
    <property type="protein sequence ID" value="GBP70276.1"/>
    <property type="molecule type" value="Genomic_DNA"/>
</dbReference>
<protein>
    <submittedName>
        <fullName evidence="1">Uncharacterized protein</fullName>
    </submittedName>
</protein>
<gene>
    <name evidence="1" type="ORF">EVAR_52295_1</name>
</gene>
<organism evidence="1 2">
    <name type="scientific">Eumeta variegata</name>
    <name type="common">Bagworm moth</name>
    <name type="synonym">Eumeta japonica</name>
    <dbReference type="NCBI Taxonomy" id="151549"/>
    <lineage>
        <taxon>Eukaryota</taxon>
        <taxon>Metazoa</taxon>
        <taxon>Ecdysozoa</taxon>
        <taxon>Arthropoda</taxon>
        <taxon>Hexapoda</taxon>
        <taxon>Insecta</taxon>
        <taxon>Pterygota</taxon>
        <taxon>Neoptera</taxon>
        <taxon>Endopterygota</taxon>
        <taxon>Lepidoptera</taxon>
        <taxon>Glossata</taxon>
        <taxon>Ditrysia</taxon>
        <taxon>Tineoidea</taxon>
        <taxon>Psychidae</taxon>
        <taxon>Oiketicinae</taxon>
        <taxon>Eumeta</taxon>
    </lineage>
</organism>
<evidence type="ECO:0000313" key="1">
    <source>
        <dbReference type="EMBL" id="GBP70276.1"/>
    </source>
</evidence>
<keyword evidence="2" id="KW-1185">Reference proteome</keyword>
<reference evidence="1 2" key="1">
    <citation type="journal article" date="2019" name="Commun. Biol.">
        <title>The bagworm genome reveals a unique fibroin gene that provides high tensile strength.</title>
        <authorList>
            <person name="Kono N."/>
            <person name="Nakamura H."/>
            <person name="Ohtoshi R."/>
            <person name="Tomita M."/>
            <person name="Numata K."/>
            <person name="Arakawa K."/>
        </authorList>
    </citation>
    <scope>NUCLEOTIDE SEQUENCE [LARGE SCALE GENOMIC DNA]</scope>
</reference>
<sequence length="138" mass="15203">MFDFPERAGQGRRPRRRTRRCLLALKGIRNSERVRGAVTGHGSGRAVPFEDRRGRLSTAAIVTEQWRPRRSKSCVKALAVRAPPRACEGFGPFGFKCRKSETCGGVVHKKTARVRAAATLRGAGRGALVARCGRRYAL</sequence>
<accession>A0A4C1Y2Y9</accession>
<name>A0A4C1Y2Y9_EUMVA</name>
<evidence type="ECO:0000313" key="2">
    <source>
        <dbReference type="Proteomes" id="UP000299102"/>
    </source>
</evidence>
<dbReference type="Proteomes" id="UP000299102">
    <property type="component" value="Unassembled WGS sequence"/>
</dbReference>
<proteinExistence type="predicted"/>